<accession>A0A150LVI2</accession>
<dbReference type="PATRIC" id="fig|81408.3.peg.3074"/>
<protein>
    <submittedName>
        <fullName evidence="1">Uncharacterized protein</fullName>
    </submittedName>
</protein>
<dbReference type="EMBL" id="LQYS01000034">
    <property type="protein sequence ID" value="KYD16181.1"/>
    <property type="molecule type" value="Genomic_DNA"/>
</dbReference>
<reference evidence="1 2" key="1">
    <citation type="submission" date="2016-01" db="EMBL/GenBank/DDBJ databases">
        <title>Draft Genome Sequences of Seven Thermophilic Sporeformers Isolated from Foods.</title>
        <authorList>
            <person name="Berendsen E.M."/>
            <person name="Wells-Bennik M.H."/>
            <person name="Krawcyk A.O."/>
            <person name="De Jong A."/>
            <person name="Holsappel S."/>
            <person name="Eijlander R.T."/>
            <person name="Kuipers O.P."/>
        </authorList>
    </citation>
    <scope>NUCLEOTIDE SEQUENCE [LARGE SCALE GENOMIC DNA]</scope>
    <source>
        <strain evidence="1 2">B4119</strain>
    </source>
</reference>
<name>A0A150LVI2_9BACL</name>
<sequence>MYIEDNTANLKLMKKILQPFGTLSLIFANCGKEGLQIAFNERI</sequence>
<proteinExistence type="predicted"/>
<comment type="caution">
    <text evidence="1">The sequence shown here is derived from an EMBL/GenBank/DDBJ whole genome shotgun (WGS) entry which is preliminary data.</text>
</comment>
<organism evidence="1 2">
    <name type="scientific">Saccharococcus caldoxylosilyticus</name>
    <dbReference type="NCBI Taxonomy" id="81408"/>
    <lineage>
        <taxon>Bacteria</taxon>
        <taxon>Bacillati</taxon>
        <taxon>Bacillota</taxon>
        <taxon>Bacilli</taxon>
        <taxon>Bacillales</taxon>
        <taxon>Anoxybacillaceae</taxon>
        <taxon>Saccharococcus</taxon>
    </lineage>
</organism>
<evidence type="ECO:0000313" key="2">
    <source>
        <dbReference type="Proteomes" id="UP000075455"/>
    </source>
</evidence>
<gene>
    <name evidence="1" type="ORF">B4119_2317</name>
</gene>
<dbReference type="Proteomes" id="UP000075455">
    <property type="component" value="Unassembled WGS sequence"/>
</dbReference>
<dbReference type="AlphaFoldDB" id="A0A150LVI2"/>
<dbReference type="STRING" id="81408.B4119_2317"/>
<evidence type="ECO:0000313" key="1">
    <source>
        <dbReference type="EMBL" id="KYD16181.1"/>
    </source>
</evidence>